<dbReference type="InterPro" id="IPR036388">
    <property type="entry name" value="WH-like_DNA-bd_sf"/>
</dbReference>
<organism evidence="6 7">
    <name type="scientific">Photobacterium angustum</name>
    <dbReference type="NCBI Taxonomy" id="661"/>
    <lineage>
        <taxon>Bacteria</taxon>
        <taxon>Pseudomonadati</taxon>
        <taxon>Pseudomonadota</taxon>
        <taxon>Gammaproteobacteria</taxon>
        <taxon>Vibrionales</taxon>
        <taxon>Vibrionaceae</taxon>
        <taxon>Photobacterium</taxon>
    </lineage>
</organism>
<dbReference type="SUPFAM" id="SSF46785">
    <property type="entry name" value="Winged helix' DNA-binding domain"/>
    <property type="match status" value="1"/>
</dbReference>
<evidence type="ECO:0000259" key="5">
    <source>
        <dbReference type="PROSITE" id="PS50931"/>
    </source>
</evidence>
<dbReference type="SUPFAM" id="SSF53850">
    <property type="entry name" value="Periplasmic binding protein-like II"/>
    <property type="match status" value="1"/>
</dbReference>
<dbReference type="GeneID" id="61228646"/>
<comment type="similarity">
    <text evidence="1">Belongs to the LysR transcriptional regulatory family.</text>
</comment>
<dbReference type="PROSITE" id="PS50931">
    <property type="entry name" value="HTH_LYSR"/>
    <property type="match status" value="1"/>
</dbReference>
<dbReference type="EMBL" id="PYOY01000004">
    <property type="protein sequence ID" value="PSX07513.1"/>
    <property type="molecule type" value="Genomic_DNA"/>
</dbReference>
<dbReference type="PANTHER" id="PTHR30537:SF32">
    <property type="entry name" value="HTH-TYPE TRANSCRIPTIONAL REGULATOR DSDC"/>
    <property type="match status" value="1"/>
</dbReference>
<dbReference type="InterPro" id="IPR036390">
    <property type="entry name" value="WH_DNA-bd_sf"/>
</dbReference>
<protein>
    <submittedName>
        <fullName evidence="6">LysR family transcriptional regulator</fullName>
    </submittedName>
</protein>
<dbReference type="PANTHER" id="PTHR30537">
    <property type="entry name" value="HTH-TYPE TRANSCRIPTIONAL REGULATOR"/>
    <property type="match status" value="1"/>
</dbReference>
<evidence type="ECO:0000313" key="6">
    <source>
        <dbReference type="EMBL" id="PSX07513.1"/>
    </source>
</evidence>
<dbReference type="PRINTS" id="PR00039">
    <property type="entry name" value="HTHLYSR"/>
</dbReference>
<keyword evidence="2" id="KW-0805">Transcription regulation</keyword>
<feature type="domain" description="HTH lysR-type" evidence="5">
    <location>
        <begin position="6"/>
        <end position="63"/>
    </location>
</feature>
<evidence type="ECO:0000256" key="4">
    <source>
        <dbReference type="ARBA" id="ARBA00023163"/>
    </source>
</evidence>
<evidence type="ECO:0000313" key="7">
    <source>
        <dbReference type="Proteomes" id="UP000241440"/>
    </source>
</evidence>
<dbReference type="Gene3D" id="1.10.10.10">
    <property type="entry name" value="Winged helix-like DNA-binding domain superfamily/Winged helix DNA-binding domain"/>
    <property type="match status" value="1"/>
</dbReference>
<comment type="caution">
    <text evidence="6">The sequence shown here is derived from an EMBL/GenBank/DDBJ whole genome shotgun (WGS) entry which is preliminary data.</text>
</comment>
<dbReference type="Pfam" id="PF03466">
    <property type="entry name" value="LysR_substrate"/>
    <property type="match status" value="1"/>
</dbReference>
<dbReference type="Proteomes" id="UP000241440">
    <property type="component" value="Unassembled WGS sequence"/>
</dbReference>
<dbReference type="InterPro" id="IPR058163">
    <property type="entry name" value="LysR-type_TF_proteobact-type"/>
</dbReference>
<dbReference type="GO" id="GO:0003700">
    <property type="term" value="F:DNA-binding transcription factor activity"/>
    <property type="evidence" value="ECO:0007669"/>
    <property type="project" value="InterPro"/>
</dbReference>
<reference evidence="6 7" key="1">
    <citation type="submission" date="2018-01" db="EMBL/GenBank/DDBJ databases">
        <title>Whole genome sequencing of Histamine producing bacteria.</title>
        <authorList>
            <person name="Butler K."/>
        </authorList>
    </citation>
    <scope>NUCLEOTIDE SEQUENCE [LARGE SCALE GENOMIC DNA]</scope>
    <source>
        <strain evidence="6 7">A2-1</strain>
    </source>
</reference>
<dbReference type="Pfam" id="PF00126">
    <property type="entry name" value="HTH_1"/>
    <property type="match status" value="1"/>
</dbReference>
<proteinExistence type="inferred from homology"/>
<evidence type="ECO:0000256" key="1">
    <source>
        <dbReference type="ARBA" id="ARBA00009437"/>
    </source>
</evidence>
<dbReference type="RefSeq" id="WP_045083163.1">
    <property type="nucleotide sequence ID" value="NZ_JZSS01000007.1"/>
</dbReference>
<evidence type="ECO:0000256" key="3">
    <source>
        <dbReference type="ARBA" id="ARBA00023125"/>
    </source>
</evidence>
<dbReference type="GO" id="GO:0006351">
    <property type="term" value="P:DNA-templated transcription"/>
    <property type="evidence" value="ECO:0007669"/>
    <property type="project" value="TreeGrafter"/>
</dbReference>
<gene>
    <name evidence="6" type="ORF">C0W41_09665</name>
</gene>
<dbReference type="GO" id="GO:0043565">
    <property type="term" value="F:sequence-specific DNA binding"/>
    <property type="evidence" value="ECO:0007669"/>
    <property type="project" value="TreeGrafter"/>
</dbReference>
<dbReference type="InterPro" id="IPR005119">
    <property type="entry name" value="LysR_subst-bd"/>
</dbReference>
<dbReference type="CDD" id="cd08432">
    <property type="entry name" value="PBP2_GcdR_TrpI_HvrB_AmpR_like"/>
    <property type="match status" value="1"/>
</dbReference>
<dbReference type="Gene3D" id="3.40.190.10">
    <property type="entry name" value="Periplasmic binding protein-like II"/>
    <property type="match status" value="2"/>
</dbReference>
<keyword evidence="3" id="KW-0238">DNA-binding</keyword>
<evidence type="ECO:0000256" key="2">
    <source>
        <dbReference type="ARBA" id="ARBA00023015"/>
    </source>
</evidence>
<keyword evidence="4" id="KW-0804">Transcription</keyword>
<dbReference type="InterPro" id="IPR000847">
    <property type="entry name" value="LysR_HTH_N"/>
</dbReference>
<accession>A0A855SCT9</accession>
<name>A0A855SCT9_PHOAN</name>
<dbReference type="FunFam" id="1.10.10.10:FF:000001">
    <property type="entry name" value="LysR family transcriptional regulator"/>
    <property type="match status" value="1"/>
</dbReference>
<sequence>MDKQQILMANMHVFNIAARELSFTKAASYLNMSQSAVSHRIKNLEQQLGFKLFIRLTRKLELTPEGIRLKMAVSQSFDAIYSELNDIKHNELSGELFIGTSNNFAASWLIPRLTSFQKRYPNLDVRIQVKDSIHDFRYEPIDLAIYYIKPNHPDLHTELLFNENLIPVCSPQYAQQLGLIEKGIKGLEEATFIHRTQSKAWPRWLTANNSNIDCYQKTYSFNQSNLYITAAINSLGIAIGRQQLIEKPLASGQLVTPFSAIPSDLNYYIACMKGMEKRPKYLAFKNWLQEQIDM</sequence>
<dbReference type="AlphaFoldDB" id="A0A855SCT9"/>